<evidence type="ECO:0000256" key="6">
    <source>
        <dbReference type="ARBA" id="ARBA00022927"/>
    </source>
</evidence>
<dbReference type="CDD" id="cd18803">
    <property type="entry name" value="SF2_C_secA"/>
    <property type="match status" value="1"/>
</dbReference>
<dbReference type="Gene3D" id="3.90.1440.10">
    <property type="entry name" value="SecA, preprotein cross-linking domain"/>
    <property type="match status" value="1"/>
</dbReference>
<dbReference type="EMBL" id="KJ410685">
    <property type="protein sequence ID" value="AHX25461.1"/>
    <property type="molecule type" value="Genomic_DNA"/>
</dbReference>
<proteinExistence type="inferred from homology"/>
<dbReference type="SMART" id="SM00958">
    <property type="entry name" value="SecA_PP_bind"/>
    <property type="match status" value="1"/>
</dbReference>
<evidence type="ECO:0000256" key="7">
    <source>
        <dbReference type="ARBA" id="ARBA00022967"/>
    </source>
</evidence>
<dbReference type="InterPro" id="IPR036670">
    <property type="entry name" value="SecA_X-link_sf"/>
</dbReference>
<dbReference type="InterPro" id="IPR036266">
    <property type="entry name" value="SecA_Wing/Scaffold_sf"/>
</dbReference>
<dbReference type="InterPro" id="IPR011115">
    <property type="entry name" value="SecA_DEAD"/>
</dbReference>
<dbReference type="SUPFAM" id="SSF81886">
    <property type="entry name" value="Helical scaffold and wing domains of SecA"/>
    <property type="match status" value="1"/>
</dbReference>
<name>A0A023PKP5_9STRA</name>
<keyword evidence="9 10" id="KW-0472">Membrane</keyword>
<dbReference type="GO" id="GO:0005524">
    <property type="term" value="F:ATP binding"/>
    <property type="evidence" value="ECO:0007669"/>
    <property type="project" value="UniProtKB-UniRule"/>
</dbReference>
<dbReference type="InterPro" id="IPR011130">
    <property type="entry name" value="SecA_preprotein_X-link_dom"/>
</dbReference>
<dbReference type="NCBIfam" id="TIGR00963">
    <property type="entry name" value="secA"/>
    <property type="match status" value="1"/>
</dbReference>
<comment type="subcellular location">
    <subcellularLocation>
        <location evidence="1">Membrane</location>
        <topology evidence="1">Peripheral membrane protein</topology>
    </subcellularLocation>
    <subcellularLocation>
        <location evidence="10">Plastid</location>
        <location evidence="10">Chloroplast stroma</location>
    </subcellularLocation>
    <subcellularLocation>
        <location evidence="10">Plastid</location>
        <location evidence="10">Chloroplast thylakoid membrane</location>
        <topology evidence="10">Peripheral membrane protein</topology>
    </subcellularLocation>
    <text evidence="10">A minor fraction is associated with the chloroplast thylakoid membrane.</text>
</comment>
<dbReference type="InterPro" id="IPR027417">
    <property type="entry name" value="P-loop_NTPase"/>
</dbReference>
<comment type="similarity">
    <text evidence="2 10 11">Belongs to the SecA family.</text>
</comment>
<keyword evidence="6 10" id="KW-0653">Protein transport</keyword>
<dbReference type="AlphaFoldDB" id="A0A023PKP5"/>
<evidence type="ECO:0000259" key="12">
    <source>
        <dbReference type="PROSITE" id="PS51192"/>
    </source>
</evidence>
<dbReference type="PROSITE" id="PS51192">
    <property type="entry name" value="HELICASE_ATP_BIND_1"/>
    <property type="match status" value="1"/>
</dbReference>
<feature type="binding site" evidence="10">
    <location>
        <position position="496"/>
    </location>
    <ligand>
        <name>ATP</name>
        <dbReference type="ChEBI" id="CHEBI:30616"/>
    </ligand>
</feature>
<dbReference type="EC" id="7.4.2.8" evidence="10"/>
<evidence type="ECO:0000256" key="1">
    <source>
        <dbReference type="ARBA" id="ARBA00004170"/>
    </source>
</evidence>
<organism evidence="14">
    <name type="scientific">Microchloropsis salina</name>
    <dbReference type="NCBI Taxonomy" id="2511165"/>
    <lineage>
        <taxon>Eukaryota</taxon>
        <taxon>Sar</taxon>
        <taxon>Stramenopiles</taxon>
        <taxon>Ochrophyta</taxon>
        <taxon>Eustigmatophyceae</taxon>
        <taxon>Eustigmatales</taxon>
        <taxon>Monodopsidaceae</taxon>
        <taxon>Microchloropsis</taxon>
    </lineage>
</organism>
<dbReference type="PANTHER" id="PTHR30612:SF0">
    <property type="entry name" value="CHLOROPLAST PROTEIN-TRANSPORTING ATPASE"/>
    <property type="match status" value="1"/>
</dbReference>
<dbReference type="HAMAP" id="MF_01382">
    <property type="entry name" value="SecA"/>
    <property type="match status" value="1"/>
</dbReference>
<keyword evidence="14" id="KW-0934">Plastid</keyword>
<keyword evidence="14" id="KW-0150">Chloroplast</keyword>
<dbReference type="Gene3D" id="1.10.3060.10">
    <property type="entry name" value="Helical scaffold and wing domains of SecA"/>
    <property type="match status" value="1"/>
</dbReference>
<dbReference type="SMART" id="SM00957">
    <property type="entry name" value="SecA_DEAD"/>
    <property type="match status" value="1"/>
</dbReference>
<comment type="function">
    <text evidence="10">Has a central role in coupling the hydrolysis of ATP to the transfer of proteins across the thylakoid membrane.</text>
</comment>
<keyword evidence="3 10" id="KW-0813">Transport</keyword>
<dbReference type="Pfam" id="PF01043">
    <property type="entry name" value="SecA_PP_bind"/>
    <property type="match status" value="1"/>
</dbReference>
<dbReference type="PROSITE" id="PS51196">
    <property type="entry name" value="SECA_MOTOR_DEAD"/>
    <property type="match status" value="1"/>
</dbReference>
<dbReference type="GO" id="GO:0009535">
    <property type="term" value="C:chloroplast thylakoid membrane"/>
    <property type="evidence" value="ECO:0007669"/>
    <property type="project" value="UniProtKB-SubCell"/>
</dbReference>
<keyword evidence="10" id="KW-0793">Thylakoid</keyword>
<keyword evidence="5 10" id="KW-0067">ATP-binding</keyword>
<dbReference type="Pfam" id="PF07517">
    <property type="entry name" value="SecA_DEAD"/>
    <property type="match status" value="1"/>
</dbReference>
<feature type="binding site" evidence="10">
    <location>
        <position position="87"/>
    </location>
    <ligand>
        <name>ATP</name>
        <dbReference type="ChEBI" id="CHEBI:30616"/>
    </ligand>
</feature>
<dbReference type="PANTHER" id="PTHR30612">
    <property type="entry name" value="SECA INNER MEMBRANE COMPONENT OF SEC PROTEIN SECRETION SYSTEM"/>
    <property type="match status" value="1"/>
</dbReference>
<geneLocation type="chloroplast" evidence="14"/>
<dbReference type="GO" id="GO:0017038">
    <property type="term" value="P:protein import"/>
    <property type="evidence" value="ECO:0007669"/>
    <property type="project" value="InterPro"/>
</dbReference>
<keyword evidence="7 10" id="KW-1278">Translocase</keyword>
<dbReference type="Pfam" id="PF07516">
    <property type="entry name" value="SecA_SW"/>
    <property type="match status" value="1"/>
</dbReference>
<evidence type="ECO:0000256" key="5">
    <source>
        <dbReference type="ARBA" id="ARBA00022840"/>
    </source>
</evidence>
<dbReference type="CDD" id="cd17928">
    <property type="entry name" value="DEXDc_SecA"/>
    <property type="match status" value="1"/>
</dbReference>
<protein>
    <recommendedName>
        <fullName evidence="10 11">Protein translocase subunit SecA</fullName>
        <ecNumber evidence="10">7.4.2.8</ecNumber>
    </recommendedName>
</protein>
<dbReference type="InterPro" id="IPR020937">
    <property type="entry name" value="SecA_CS"/>
</dbReference>
<dbReference type="InterPro" id="IPR000185">
    <property type="entry name" value="SecA"/>
</dbReference>
<evidence type="ECO:0000256" key="10">
    <source>
        <dbReference type="HAMAP-Rule" id="MF_01382"/>
    </source>
</evidence>
<dbReference type="GO" id="GO:0006605">
    <property type="term" value="P:protein targeting"/>
    <property type="evidence" value="ECO:0007669"/>
    <property type="project" value="UniProtKB-UniRule"/>
</dbReference>
<evidence type="ECO:0000256" key="11">
    <source>
        <dbReference type="RuleBase" id="RU003874"/>
    </source>
</evidence>
<feature type="domain" description="Helicase ATP-binding" evidence="12">
    <location>
        <begin position="89"/>
        <end position="248"/>
    </location>
</feature>
<feature type="domain" description="SecA family profile" evidence="13">
    <location>
        <begin position="3"/>
        <end position="670"/>
    </location>
</feature>
<accession>A0A023PKP5</accession>
<reference evidence="14" key="1">
    <citation type="journal article" date="2014" name="BMC Genomics">
        <title>A pangenomic analysis of the Nannochloropsis organellar genomes reveals novel genetic variations in key metabolic genes.</title>
        <authorList>
            <person name="Starkenburg S.R."/>
            <person name="Kwon K.J."/>
            <person name="Jha R.K."/>
            <person name="McKay C."/>
            <person name="Jacobs M."/>
            <person name="Chertkov O."/>
            <person name="Twary S."/>
            <person name="Rocap G."/>
            <person name="Cattolico R.A."/>
        </authorList>
    </citation>
    <scope>NUCLEOTIDE SEQUENCE</scope>
    <source>
        <strain evidence="14">CCMP1776</strain>
    </source>
</reference>
<evidence type="ECO:0000256" key="3">
    <source>
        <dbReference type="ARBA" id="ARBA00022448"/>
    </source>
</evidence>
<keyword evidence="8 10" id="KW-0811">Translocation</keyword>
<evidence type="ECO:0000256" key="2">
    <source>
        <dbReference type="ARBA" id="ARBA00007650"/>
    </source>
</evidence>
<evidence type="ECO:0000256" key="9">
    <source>
        <dbReference type="ARBA" id="ARBA00023136"/>
    </source>
</evidence>
<evidence type="ECO:0000313" key="14">
    <source>
        <dbReference type="EMBL" id="AHX25461.1"/>
    </source>
</evidence>
<dbReference type="Pfam" id="PF21090">
    <property type="entry name" value="P-loop_SecA"/>
    <property type="match status" value="1"/>
</dbReference>
<dbReference type="InterPro" id="IPR044722">
    <property type="entry name" value="SecA_SF2_C"/>
</dbReference>
<dbReference type="GO" id="GO:0009570">
    <property type="term" value="C:chloroplast stroma"/>
    <property type="evidence" value="ECO:0007669"/>
    <property type="project" value="UniProtKB-SubCell"/>
</dbReference>
<dbReference type="SUPFAM" id="SSF52540">
    <property type="entry name" value="P-loop containing nucleoside triphosphate hydrolases"/>
    <property type="match status" value="2"/>
</dbReference>
<dbReference type="SUPFAM" id="SSF81767">
    <property type="entry name" value="Pre-protein crosslinking domain of SecA"/>
    <property type="match status" value="1"/>
</dbReference>
<comment type="catalytic activity">
    <reaction evidence="10">
        <text>ATP + H2O + cellular proteinSide 1 = ADP + phosphate + cellular proteinSide 2.</text>
        <dbReference type="EC" id="7.4.2.8"/>
    </reaction>
</comment>
<gene>
    <name evidence="10 14" type="primary">secA</name>
    <name evidence="14" type="ORF">Nsk00015</name>
</gene>
<dbReference type="InterPro" id="IPR014001">
    <property type="entry name" value="Helicase_ATP-bd"/>
</dbReference>
<feature type="binding site" evidence="10">
    <location>
        <begin position="105"/>
        <end position="109"/>
    </location>
    <ligand>
        <name>ATP</name>
        <dbReference type="ChEBI" id="CHEBI:30616"/>
    </ligand>
</feature>
<dbReference type="PRINTS" id="PR00906">
    <property type="entry name" value="SECA"/>
</dbReference>
<dbReference type="PROSITE" id="PS01312">
    <property type="entry name" value="SECA"/>
    <property type="match status" value="1"/>
</dbReference>
<evidence type="ECO:0000256" key="4">
    <source>
        <dbReference type="ARBA" id="ARBA00022741"/>
    </source>
</evidence>
<evidence type="ECO:0000259" key="13">
    <source>
        <dbReference type="PROSITE" id="PS51196"/>
    </source>
</evidence>
<dbReference type="InterPro" id="IPR011116">
    <property type="entry name" value="SecA_Wing/Scaffold"/>
</dbReference>
<sequence length="868" mass="99689">MLLKIDNIPTIFRQPKISPFYYDLVTKILDLESKNRFLSEADIRFKVNTLRKNFYDDSKKTQNIVESFALTREVAFRKLGLKHFETQILGGLVLNDGKIAEMKTGEGKTLVATLPASFQALSGKGVHIVTVNEYLAKRDKELLQVVYQTLGFEVGLIRENMETVERQYNYACDITYTTNTEVGFDYLRDLMSDSVKNRVLRTFNYCLIDEVDSVLIDEAQTPLILSSPKPLTSDKYPKALWVAKQLVPNRHFVPKYRTKQASLTEEGYNFLAEIFQTDDLYNPKDPWLAFIENALRSLLFYQKDQDYIIQNNQIQIIDKFTGRIAKDRKWSDGLHQAIECKEDVNVTPESQTLNSITYPKFFSLYKKLSGMTGTAKTSEQEFREFYNLDVIVIPTKKPIKRKDLPDLIFETKKAKFKALIEAIMSCYLVGRPVLVGTTTIEDSEIIAETLKTLGLEDCQLLNAKPENSESEAETVAQSGALNSVTIATNMAGRGTDIILGGNSKYIINDLLRQIIYQLIVHGPKNLSLMSNSENLNKILFDIQILLKDFDINLIQNYLDNVIDIESHIPQTLLDERIKQLYLLLLENSKIELGKTRELVCNLGGLLILGTSRHESRRIDNQLRGRSGRQGDPGESQFFISLEDDLVNRYDPNIFSPFLGRENPNSFSGTDYLAVSKTFDALQDRVEKFLYENRKSSSAFEEIYEYHQRLYFTFRECILEYSNPLNLLLNLFSFRTLNNLLLEEEIELYDSASLNQNVFNIKANQYIYIATLLSSTALFSYQQLISSHYLDISKKLILEVMDQKWTEYGETISLSRDTIGLQAYAQRDPIIEYSRLCSQEFSELIKETQSLIINSLINFNELNKTYLGV</sequence>
<evidence type="ECO:0000256" key="8">
    <source>
        <dbReference type="ARBA" id="ARBA00023010"/>
    </source>
</evidence>
<dbReference type="GO" id="GO:0065002">
    <property type="term" value="P:intracellular protein transmembrane transport"/>
    <property type="evidence" value="ECO:0007669"/>
    <property type="project" value="UniProtKB-UniRule"/>
</dbReference>
<dbReference type="GO" id="GO:0008564">
    <property type="term" value="F:protein-exporting ATPase activity"/>
    <property type="evidence" value="ECO:0007669"/>
    <property type="project" value="UniProtKB-EC"/>
</dbReference>
<keyword evidence="4 10" id="KW-0547">Nucleotide-binding</keyword>
<dbReference type="InterPro" id="IPR014018">
    <property type="entry name" value="SecA_motor_DEAD"/>
</dbReference>
<dbReference type="Gene3D" id="3.40.50.300">
    <property type="entry name" value="P-loop containing nucleotide triphosphate hydrolases"/>
    <property type="match status" value="2"/>
</dbReference>